<dbReference type="InterPro" id="IPR010582">
    <property type="entry name" value="Catalase_immune_responsive"/>
</dbReference>
<dbReference type="Gene3D" id="2.40.180.10">
    <property type="entry name" value="Catalase core domain"/>
    <property type="match status" value="1"/>
</dbReference>
<evidence type="ECO:0000256" key="9">
    <source>
        <dbReference type="ARBA" id="ARBA00023324"/>
    </source>
</evidence>
<sequence>MAKSNTKNQAGKLNGESPAKAPPLPAGADLPTRYAEEQGTGGETHQTTSDAALTMTTQQGVPIADGQNSLKAGPRGPTLLEDFILREKIFHFDHERIPERVVHARGYGAHGVFELTDSLADYTRADVLSTVGRQTEVFVRFSTVAGNKGSSDLARDVRGFAVKLYTKEGNWDIVGNNIPVFFIQDAIKFPDLIHAVKAEPDRGFPQAQSAHDNFWDFASLSPEAWHMVMWQMSDRTLPRSFRTMEGFGVHSFRLVNAEGKSTFVKFHWKPRQGLQSVLWNEAVKINGADPDFHRRDLWQAIESGDFPQWDLGVQLFDQETADKLPFDHLDSTKLIPEEDIPVRIVGTMTLNRNVDNFFANTEQVAFCTQNVPPGVDFSNDPLLHGRNFSYLDTQLKRLGSPNFTHLPINAPRCPVSNFQQDGHMAMRNPVGRVNYEPNSWGDQGGPRDNPEIGYQSFPDEMQGTKQRVRSETFSDHYSQARQFFISQQPIEQKHIGDALVFELSKVERVDIRARAVSHLLNIDEGLAATVADGLGMALPEPAKAAKPTLDLPASAKLSILANGPDSFKGRKMGILLTDGSEAALFTALTEALEAEGAVWEVVAPKIGGVTLDDGTAVAAKQKIDGGPSILFDAVAVLPSAEGVKLLAQDAASKDFVSDAFGHCKFIGVGANAKPLFDESRVPPDLDEGFLPLGKPKDAQAFVTACRALRFWPREMTVDLDAASVR</sequence>
<dbReference type="PIRSF" id="PIRSF038927">
    <property type="entry name" value="Catalase_clade2"/>
    <property type="match status" value="1"/>
</dbReference>
<feature type="domain" description="Catalase core" evidence="13">
    <location>
        <begin position="56"/>
        <end position="444"/>
    </location>
</feature>
<proteinExistence type="inferred from homology"/>
<gene>
    <name evidence="14" type="ORF">FHS31_003109</name>
</gene>
<dbReference type="SUPFAM" id="SSF56634">
    <property type="entry name" value="Heme-dependent catalase-like"/>
    <property type="match status" value="1"/>
</dbReference>
<dbReference type="PANTHER" id="PTHR42821">
    <property type="entry name" value="CATALASE"/>
    <property type="match status" value="1"/>
</dbReference>
<dbReference type="RefSeq" id="WP_167075131.1">
    <property type="nucleotide sequence ID" value="NZ_JAAOZC010000011.1"/>
</dbReference>
<keyword evidence="7 10" id="KW-0560">Oxidoreductase</keyword>
<evidence type="ECO:0000313" key="15">
    <source>
        <dbReference type="Proteomes" id="UP000727456"/>
    </source>
</evidence>
<keyword evidence="5 10" id="KW-0349">Heme</keyword>
<evidence type="ECO:0000256" key="4">
    <source>
        <dbReference type="ARBA" id="ARBA00022559"/>
    </source>
</evidence>
<dbReference type="InterPro" id="IPR043156">
    <property type="entry name" value="Catalase_clade2_helical"/>
</dbReference>
<organism evidence="14 15">
    <name type="scientific">Sphingomonas vulcanisoli</name>
    <dbReference type="NCBI Taxonomy" id="1658060"/>
    <lineage>
        <taxon>Bacteria</taxon>
        <taxon>Pseudomonadati</taxon>
        <taxon>Pseudomonadota</taxon>
        <taxon>Alphaproteobacteria</taxon>
        <taxon>Sphingomonadales</taxon>
        <taxon>Sphingomonadaceae</taxon>
        <taxon>Sphingomonas</taxon>
    </lineage>
</organism>
<evidence type="ECO:0000256" key="11">
    <source>
        <dbReference type="RuleBase" id="RU000498"/>
    </source>
</evidence>
<accession>A0ABX0TYB5</accession>
<comment type="similarity">
    <text evidence="2">Belongs to the catalase family. HPII subfamily.</text>
</comment>
<reference evidence="14 15" key="1">
    <citation type="submission" date="2020-03" db="EMBL/GenBank/DDBJ databases">
        <title>Genomic Encyclopedia of Type Strains, Phase III (KMG-III): the genomes of soil and plant-associated and newly described type strains.</title>
        <authorList>
            <person name="Whitman W."/>
        </authorList>
    </citation>
    <scope>NUCLEOTIDE SEQUENCE [LARGE SCALE GENOMIC DNA]</scope>
    <source>
        <strain evidence="14 15">CECT 8804</strain>
    </source>
</reference>
<protein>
    <recommendedName>
        <fullName evidence="3 10">Catalase</fullName>
        <ecNumber evidence="3 10">1.11.1.6</ecNumber>
    </recommendedName>
</protein>
<dbReference type="InterPro" id="IPR018028">
    <property type="entry name" value="Catalase"/>
</dbReference>
<evidence type="ECO:0000256" key="1">
    <source>
        <dbReference type="ARBA" id="ARBA00001971"/>
    </source>
</evidence>
<keyword evidence="9 10" id="KW-0376">Hydrogen peroxide</keyword>
<comment type="catalytic activity">
    <reaction evidence="10 11">
        <text>2 H2O2 = O2 + 2 H2O</text>
        <dbReference type="Rhea" id="RHEA:20309"/>
        <dbReference type="ChEBI" id="CHEBI:15377"/>
        <dbReference type="ChEBI" id="CHEBI:15379"/>
        <dbReference type="ChEBI" id="CHEBI:16240"/>
        <dbReference type="EC" id="1.11.1.6"/>
    </reaction>
</comment>
<evidence type="ECO:0000256" key="10">
    <source>
        <dbReference type="PIRNR" id="PIRNR038927"/>
    </source>
</evidence>
<dbReference type="Pfam" id="PF00199">
    <property type="entry name" value="Catalase"/>
    <property type="match status" value="1"/>
</dbReference>
<dbReference type="InterPro" id="IPR020835">
    <property type="entry name" value="Catalase_sf"/>
</dbReference>
<dbReference type="Proteomes" id="UP000727456">
    <property type="component" value="Unassembled WGS sequence"/>
</dbReference>
<keyword evidence="8 10" id="KW-0408">Iron</keyword>
<evidence type="ECO:0000313" key="14">
    <source>
        <dbReference type="EMBL" id="NIJ09477.1"/>
    </source>
</evidence>
<evidence type="ECO:0000256" key="3">
    <source>
        <dbReference type="ARBA" id="ARBA00012314"/>
    </source>
</evidence>
<dbReference type="InterPro" id="IPR024712">
    <property type="entry name" value="Catalase_clade2"/>
</dbReference>
<comment type="function">
    <text evidence="10">Decomposes hydrogen peroxide into water and oxygen; serves to protect cells from the toxic effects of hydrogen peroxide.</text>
</comment>
<dbReference type="EMBL" id="JAAOZC010000011">
    <property type="protein sequence ID" value="NIJ09477.1"/>
    <property type="molecule type" value="Genomic_DNA"/>
</dbReference>
<dbReference type="Pfam" id="PF06628">
    <property type="entry name" value="Catalase-rel"/>
    <property type="match status" value="1"/>
</dbReference>
<feature type="region of interest" description="Disordered" evidence="12">
    <location>
        <begin position="1"/>
        <end position="47"/>
    </location>
</feature>
<dbReference type="InterPro" id="IPR024708">
    <property type="entry name" value="Catalase_AS"/>
</dbReference>
<evidence type="ECO:0000256" key="6">
    <source>
        <dbReference type="ARBA" id="ARBA00022723"/>
    </source>
</evidence>
<dbReference type="PROSITE" id="PS51402">
    <property type="entry name" value="CATALASE_3"/>
    <property type="match status" value="1"/>
</dbReference>
<dbReference type="GO" id="GO:0004096">
    <property type="term" value="F:catalase activity"/>
    <property type="evidence" value="ECO:0007669"/>
    <property type="project" value="UniProtKB-EC"/>
</dbReference>
<dbReference type="Pfam" id="PF18011">
    <property type="entry name" value="Catalase_C"/>
    <property type="match status" value="1"/>
</dbReference>
<dbReference type="EC" id="1.11.1.6" evidence="3 10"/>
<dbReference type="InterPro" id="IPR041399">
    <property type="entry name" value="Catalase_large_C"/>
</dbReference>
<feature type="compositionally biased region" description="Polar residues" evidence="12">
    <location>
        <begin position="1"/>
        <end position="11"/>
    </location>
</feature>
<evidence type="ECO:0000256" key="12">
    <source>
        <dbReference type="SAM" id="MobiDB-lite"/>
    </source>
</evidence>
<evidence type="ECO:0000256" key="2">
    <source>
        <dbReference type="ARBA" id="ARBA00010660"/>
    </source>
</evidence>
<dbReference type="SMART" id="SM01060">
    <property type="entry name" value="Catalase"/>
    <property type="match status" value="1"/>
</dbReference>
<dbReference type="InterPro" id="IPR002226">
    <property type="entry name" value="Catalase_haem_BS"/>
</dbReference>
<comment type="caution">
    <text evidence="14">The sequence shown here is derived from an EMBL/GenBank/DDBJ whole genome shotgun (WGS) entry which is preliminary data.</text>
</comment>
<dbReference type="Gene3D" id="1.20.1370.20">
    <property type="match status" value="1"/>
</dbReference>
<evidence type="ECO:0000256" key="5">
    <source>
        <dbReference type="ARBA" id="ARBA00022617"/>
    </source>
</evidence>
<dbReference type="Gene3D" id="3.40.50.880">
    <property type="match status" value="1"/>
</dbReference>
<keyword evidence="4 10" id="KW-0575">Peroxidase</keyword>
<evidence type="ECO:0000259" key="13">
    <source>
        <dbReference type="SMART" id="SM01060"/>
    </source>
</evidence>
<keyword evidence="6 10" id="KW-0479">Metal-binding</keyword>
<dbReference type="PRINTS" id="PR00067">
    <property type="entry name" value="CATALASE"/>
</dbReference>
<evidence type="ECO:0000256" key="8">
    <source>
        <dbReference type="ARBA" id="ARBA00023004"/>
    </source>
</evidence>
<dbReference type="InterPro" id="IPR029062">
    <property type="entry name" value="Class_I_gatase-like"/>
</dbReference>
<dbReference type="PROSITE" id="PS00437">
    <property type="entry name" value="CATALASE_1"/>
    <property type="match status" value="1"/>
</dbReference>
<evidence type="ECO:0000256" key="7">
    <source>
        <dbReference type="ARBA" id="ARBA00023002"/>
    </source>
</evidence>
<comment type="cofactor">
    <cofactor evidence="1 10">
        <name>heme</name>
        <dbReference type="ChEBI" id="CHEBI:30413"/>
    </cofactor>
</comment>
<keyword evidence="15" id="KW-1185">Reference proteome</keyword>
<dbReference type="CDD" id="cd03132">
    <property type="entry name" value="GATase1_catalase"/>
    <property type="match status" value="1"/>
</dbReference>
<dbReference type="PROSITE" id="PS00438">
    <property type="entry name" value="CATALASE_2"/>
    <property type="match status" value="1"/>
</dbReference>
<dbReference type="PANTHER" id="PTHR42821:SF1">
    <property type="entry name" value="CATALASE-B"/>
    <property type="match status" value="1"/>
</dbReference>
<dbReference type="InterPro" id="IPR011614">
    <property type="entry name" value="Catalase_core"/>
</dbReference>
<name>A0ABX0TYB5_9SPHN</name>
<dbReference type="SUPFAM" id="SSF52317">
    <property type="entry name" value="Class I glutamine amidotransferase-like"/>
    <property type="match status" value="1"/>
</dbReference>